<keyword evidence="2" id="KW-0169">Cobalamin biosynthesis</keyword>
<dbReference type="PIRSF" id="PIRSF036525">
    <property type="entry name" value="CobF"/>
    <property type="match status" value="1"/>
</dbReference>
<dbReference type="NCBIfam" id="TIGR02434">
    <property type="entry name" value="CobF"/>
    <property type="match status" value="1"/>
</dbReference>
<evidence type="ECO:0000256" key="4">
    <source>
        <dbReference type="ARBA" id="ARBA00022679"/>
    </source>
</evidence>
<gene>
    <name evidence="8" type="ORF">FEZ63_18695</name>
</gene>
<dbReference type="Proteomes" id="UP000325684">
    <property type="component" value="Unassembled WGS sequence"/>
</dbReference>
<dbReference type="SUPFAM" id="SSF53790">
    <property type="entry name" value="Tetrapyrrole methylase"/>
    <property type="match status" value="1"/>
</dbReference>
<dbReference type="EMBL" id="VCMV01000036">
    <property type="protein sequence ID" value="KAB0265355.1"/>
    <property type="molecule type" value="Genomic_DNA"/>
</dbReference>
<evidence type="ECO:0000256" key="1">
    <source>
        <dbReference type="ARBA" id="ARBA00004953"/>
    </source>
</evidence>
<name>A0A5N3P6P0_9HYPH</name>
<dbReference type="GO" id="GO:0032259">
    <property type="term" value="P:methylation"/>
    <property type="evidence" value="ECO:0007669"/>
    <property type="project" value="UniProtKB-KW"/>
</dbReference>
<dbReference type="Gene3D" id="3.40.1010.10">
    <property type="entry name" value="Cobalt-precorrin-4 Transmethylase, Domain 1"/>
    <property type="match status" value="1"/>
</dbReference>
<feature type="domain" description="Tetrapyrrole methylase" evidence="7">
    <location>
        <begin position="3"/>
        <end position="221"/>
    </location>
</feature>
<dbReference type="EC" id="2.1.1.152" evidence="6"/>
<dbReference type="InterPro" id="IPR000878">
    <property type="entry name" value="4pyrrol_Mease"/>
</dbReference>
<dbReference type="InterPro" id="IPR035996">
    <property type="entry name" value="4pyrrol_Methylase_sf"/>
</dbReference>
<reference evidence="8 9" key="1">
    <citation type="journal article" date="2019" name="Microorganisms">
        <title>Genome Insights into the Novel Species Microvirga brassicacearum, a Rapeseed Endophyte with Biotechnological Potential.</title>
        <authorList>
            <person name="Jimenez-Gomez A."/>
            <person name="Saati-Santamaria Z."/>
            <person name="Igual J.M."/>
            <person name="Rivas R."/>
            <person name="Mateos P.F."/>
            <person name="Garcia-Fraile P."/>
        </authorList>
    </citation>
    <scope>NUCLEOTIDE SEQUENCE [LARGE SCALE GENOMIC DNA]</scope>
    <source>
        <strain evidence="8 9">CDVBN77</strain>
    </source>
</reference>
<comment type="function">
    <text evidence="6">Catalyzes the methylation of C-1 in precorrin-5 and the subsequent extrusion of acetic acid from the resulting intermediate to form cobalt-precorrin-6A.</text>
</comment>
<accession>A0A5N3P6P0</accession>
<dbReference type="Gene3D" id="3.30.950.10">
    <property type="entry name" value="Methyltransferase, Cobalt-precorrin-4 Transmethylase, Domain 2"/>
    <property type="match status" value="1"/>
</dbReference>
<evidence type="ECO:0000313" key="8">
    <source>
        <dbReference type="EMBL" id="KAB0265355.1"/>
    </source>
</evidence>
<organism evidence="8 9">
    <name type="scientific">Microvirga brassicacearum</name>
    <dbReference type="NCBI Taxonomy" id="2580413"/>
    <lineage>
        <taxon>Bacteria</taxon>
        <taxon>Pseudomonadati</taxon>
        <taxon>Pseudomonadota</taxon>
        <taxon>Alphaproteobacteria</taxon>
        <taxon>Hyphomicrobiales</taxon>
        <taxon>Methylobacteriaceae</taxon>
        <taxon>Microvirga</taxon>
    </lineage>
</organism>
<dbReference type="OrthoDB" id="9787471at2"/>
<comment type="caution">
    <text evidence="8">The sequence shown here is derived from an EMBL/GenBank/DDBJ whole genome shotgun (WGS) entry which is preliminary data.</text>
</comment>
<dbReference type="InterPro" id="IPR012797">
    <property type="entry name" value="CobF"/>
</dbReference>
<dbReference type="InterPro" id="IPR014776">
    <property type="entry name" value="4pyrrole_Mease_sub2"/>
</dbReference>
<comment type="pathway">
    <text evidence="1">Cofactor biosynthesis; adenosylcobalamin biosynthesis.</text>
</comment>
<evidence type="ECO:0000256" key="3">
    <source>
        <dbReference type="ARBA" id="ARBA00022603"/>
    </source>
</evidence>
<dbReference type="RefSeq" id="WP_150947310.1">
    <property type="nucleotide sequence ID" value="NZ_VCMV01000036.1"/>
</dbReference>
<evidence type="ECO:0000256" key="2">
    <source>
        <dbReference type="ARBA" id="ARBA00022573"/>
    </source>
</evidence>
<dbReference type="GO" id="GO:0043819">
    <property type="term" value="F:precorrin-6A synthase (deacetylating) activity"/>
    <property type="evidence" value="ECO:0007669"/>
    <property type="project" value="UniProtKB-EC"/>
</dbReference>
<sequence length="251" mass="27812">MKKVLVIGIGAGNPDYMTVQAINALNTVDVFFVLDKGEAAEELIDVREEICRRFITHANYRIVKVPQPQRDRASADYKAGVDAWHADKAAVFETLIGEELEEGKSGAFLVWGDPALYDSTIRILHQILARGVTLFDYEVIPGISSAQALAAGHKIPLNRIGEPVQLTTGRRVASGFDIDSVVLLDPGSGLRSLREHDATIYWGAYLGTADEMLISGKLKDVADEILRVREEMRRAKGWIMDTYLLRRDGTE</sequence>
<evidence type="ECO:0000256" key="6">
    <source>
        <dbReference type="PIRNR" id="PIRNR036525"/>
    </source>
</evidence>
<dbReference type="CDD" id="cd11643">
    <property type="entry name" value="Precorrin-6A-synthase"/>
    <property type="match status" value="1"/>
</dbReference>
<evidence type="ECO:0000256" key="5">
    <source>
        <dbReference type="ARBA" id="ARBA00022691"/>
    </source>
</evidence>
<keyword evidence="9" id="KW-1185">Reference proteome</keyword>
<protein>
    <recommendedName>
        <fullName evidence="6">Precorrin-6A synthase [deacetylating]</fullName>
        <ecNumber evidence="6">2.1.1.152</ecNumber>
    </recommendedName>
</protein>
<keyword evidence="3 6" id="KW-0489">Methyltransferase</keyword>
<keyword evidence="4 6" id="KW-0808">Transferase</keyword>
<dbReference type="GO" id="GO:0009236">
    <property type="term" value="P:cobalamin biosynthetic process"/>
    <property type="evidence" value="ECO:0007669"/>
    <property type="project" value="UniProtKB-KW"/>
</dbReference>
<dbReference type="PANTHER" id="PTHR43467:SF1">
    <property type="entry name" value="PRECORRIN-6A SYNTHASE [DEACETYLATING]"/>
    <property type="match status" value="1"/>
</dbReference>
<dbReference type="Pfam" id="PF00590">
    <property type="entry name" value="TP_methylase"/>
    <property type="match status" value="1"/>
</dbReference>
<evidence type="ECO:0000259" key="7">
    <source>
        <dbReference type="Pfam" id="PF00590"/>
    </source>
</evidence>
<dbReference type="InterPro" id="IPR014777">
    <property type="entry name" value="4pyrrole_Mease_sub1"/>
</dbReference>
<proteinExistence type="predicted"/>
<dbReference type="PANTHER" id="PTHR43467">
    <property type="entry name" value="COBALT-PRECORRIN-2 C(20)-METHYLTRANSFERASE"/>
    <property type="match status" value="1"/>
</dbReference>
<keyword evidence="5 6" id="KW-0949">S-adenosyl-L-methionine</keyword>
<dbReference type="AlphaFoldDB" id="A0A5N3P6P0"/>
<evidence type="ECO:0000313" key="9">
    <source>
        <dbReference type="Proteomes" id="UP000325684"/>
    </source>
</evidence>
<comment type="catalytic activity">
    <reaction evidence="6">
        <text>precorrin-5 + S-adenosyl-L-methionine + H2O = precorrin-6A + acetate + S-adenosyl-L-homocysteine + 2 H(+)</text>
        <dbReference type="Rhea" id="RHEA:18261"/>
        <dbReference type="ChEBI" id="CHEBI:15377"/>
        <dbReference type="ChEBI" id="CHEBI:15378"/>
        <dbReference type="ChEBI" id="CHEBI:30089"/>
        <dbReference type="ChEBI" id="CHEBI:57856"/>
        <dbReference type="ChEBI" id="CHEBI:59789"/>
        <dbReference type="ChEBI" id="CHEBI:77871"/>
        <dbReference type="ChEBI" id="CHEBI:77872"/>
        <dbReference type="EC" id="2.1.1.152"/>
    </reaction>
</comment>